<accession>I2N231</accession>
<dbReference type="AlphaFoldDB" id="I2N231"/>
<proteinExistence type="predicted"/>
<sequence length="121" mass="12357">MDVIRRPCSPSNRVRRSAAAVGAGLLVVVLGGCSGLGRTSVGIVAYDTEKKKHVLVNSPPVKGCHGIGGAGAVALTNDTLVDLIAYPTADCSGKDSIYVATMTSDVVAPGAGVWKSYSFVH</sequence>
<reference evidence="1 2" key="1">
    <citation type="journal article" date="2012" name="J. Bacteriol.">
        <title>Draft genome of Streptomyces tsukubaensis NRRL 18488, the producer of the clinically important immunosuppressant tacrolimus (FK506).</title>
        <authorList>
            <person name="Barreiro C."/>
            <person name="Prieto C."/>
            <person name="Sola-Landa A."/>
            <person name="Solera E."/>
            <person name="Martinez-Castro M."/>
            <person name="Perez-Redondo R."/>
            <person name="Garcia-Estrada C."/>
            <person name="Aparicio J.F."/>
            <person name="Fernandez-Martinez L.T."/>
            <person name="Santos-Aberturas J."/>
            <person name="Salehi-Najafabadi Z."/>
            <person name="Rodriguez-Garcia A."/>
            <person name="Tauch A."/>
            <person name="Martin J.F."/>
        </authorList>
    </citation>
    <scope>NUCLEOTIDE SEQUENCE [LARGE SCALE GENOMIC DNA]</scope>
    <source>
        <strain evidence="2">DSM 42081 / NBRC 108919 / NRRL 18488 / 9993</strain>
    </source>
</reference>
<dbReference type="PROSITE" id="PS51257">
    <property type="entry name" value="PROKAR_LIPOPROTEIN"/>
    <property type="match status" value="1"/>
</dbReference>
<gene>
    <name evidence="1" type="ORF">STSU_017620</name>
</gene>
<protein>
    <recommendedName>
        <fullName evidence="3">Lipoprotein</fullName>
    </recommendedName>
</protein>
<organism evidence="1 2">
    <name type="scientific">Streptomyces tsukubensis (strain DSM 42081 / NBRC 108919 / NRRL 18488 / 9993)</name>
    <dbReference type="NCBI Taxonomy" id="1114943"/>
    <lineage>
        <taxon>Bacteria</taxon>
        <taxon>Bacillati</taxon>
        <taxon>Actinomycetota</taxon>
        <taxon>Actinomycetes</taxon>
        <taxon>Kitasatosporales</taxon>
        <taxon>Streptomycetaceae</taxon>
        <taxon>Streptomyces</taxon>
    </lineage>
</organism>
<evidence type="ECO:0008006" key="3">
    <source>
        <dbReference type="Google" id="ProtNLM"/>
    </source>
</evidence>
<evidence type="ECO:0000313" key="1">
    <source>
        <dbReference type="EMBL" id="QKM68723.1"/>
    </source>
</evidence>
<name>I2N231_STRT9</name>
<dbReference type="EMBL" id="CP029159">
    <property type="protein sequence ID" value="QKM68723.1"/>
    <property type="molecule type" value="Genomic_DNA"/>
</dbReference>
<dbReference type="Proteomes" id="UP000005940">
    <property type="component" value="Chromosome"/>
</dbReference>
<dbReference type="RefSeq" id="WP_006348037.1">
    <property type="nucleotide sequence ID" value="NZ_CP029159.1"/>
</dbReference>
<evidence type="ECO:0000313" key="2">
    <source>
        <dbReference type="Proteomes" id="UP000005940"/>
    </source>
</evidence>
<keyword evidence="2" id="KW-1185">Reference proteome</keyword>